<evidence type="ECO:0000256" key="13">
    <source>
        <dbReference type="ARBA" id="ARBA00041418"/>
    </source>
</evidence>
<evidence type="ECO:0000256" key="7">
    <source>
        <dbReference type="ARBA" id="ARBA00022989"/>
    </source>
</evidence>
<dbReference type="GO" id="GO:0009252">
    <property type="term" value="P:peptidoglycan biosynthetic process"/>
    <property type="evidence" value="ECO:0007669"/>
    <property type="project" value="UniProtKB-KW"/>
</dbReference>
<evidence type="ECO:0000256" key="5">
    <source>
        <dbReference type="ARBA" id="ARBA00022960"/>
    </source>
</evidence>
<feature type="transmembrane region" description="Helical" evidence="16">
    <location>
        <begin position="331"/>
        <end position="355"/>
    </location>
</feature>
<dbReference type="GO" id="GO:0051301">
    <property type="term" value="P:cell division"/>
    <property type="evidence" value="ECO:0007669"/>
    <property type="project" value="InterPro"/>
</dbReference>
<dbReference type="GO" id="GO:0005886">
    <property type="term" value="C:plasma membrane"/>
    <property type="evidence" value="ECO:0007669"/>
    <property type="project" value="TreeGrafter"/>
</dbReference>
<comment type="similarity">
    <text evidence="11">Belongs to the SEDS family. FtsW subfamily.</text>
</comment>
<gene>
    <name evidence="17" type="ORF">COU05_00110</name>
</gene>
<evidence type="ECO:0000256" key="12">
    <source>
        <dbReference type="ARBA" id="ARBA00041185"/>
    </source>
</evidence>
<evidence type="ECO:0000256" key="3">
    <source>
        <dbReference type="ARBA" id="ARBA00022679"/>
    </source>
</evidence>
<keyword evidence="3" id="KW-0808">Transferase</keyword>
<comment type="caution">
    <text evidence="17">The sequence shown here is derived from an EMBL/GenBank/DDBJ whole genome shotgun (WGS) entry which is preliminary data.</text>
</comment>
<dbReference type="InterPro" id="IPR001182">
    <property type="entry name" value="FtsW/RodA"/>
</dbReference>
<accession>A0A2H0UX70</accession>
<evidence type="ECO:0000256" key="11">
    <source>
        <dbReference type="ARBA" id="ARBA00038053"/>
    </source>
</evidence>
<evidence type="ECO:0000256" key="8">
    <source>
        <dbReference type="ARBA" id="ARBA00023136"/>
    </source>
</evidence>
<keyword evidence="5" id="KW-0133">Cell shape</keyword>
<evidence type="ECO:0000256" key="16">
    <source>
        <dbReference type="SAM" id="Phobius"/>
    </source>
</evidence>
<comment type="catalytic activity">
    <reaction evidence="15">
        <text>[GlcNAc-(1-&gt;4)-Mur2Ac(oyl-L-Ala-gamma-D-Glu-L-Lys-D-Ala-D-Ala)](n)-di-trans,octa-cis-undecaprenyl diphosphate + beta-D-GlcNAc-(1-&gt;4)-Mur2Ac(oyl-L-Ala-gamma-D-Glu-L-Lys-D-Ala-D-Ala)-di-trans,octa-cis-undecaprenyl diphosphate = [GlcNAc-(1-&gt;4)-Mur2Ac(oyl-L-Ala-gamma-D-Glu-L-Lys-D-Ala-D-Ala)](n+1)-di-trans,octa-cis-undecaprenyl diphosphate + di-trans,octa-cis-undecaprenyl diphosphate + H(+)</text>
        <dbReference type="Rhea" id="RHEA:23708"/>
        <dbReference type="Rhea" id="RHEA-COMP:9602"/>
        <dbReference type="Rhea" id="RHEA-COMP:9603"/>
        <dbReference type="ChEBI" id="CHEBI:15378"/>
        <dbReference type="ChEBI" id="CHEBI:58405"/>
        <dbReference type="ChEBI" id="CHEBI:60033"/>
        <dbReference type="ChEBI" id="CHEBI:78435"/>
        <dbReference type="EC" id="2.4.99.28"/>
    </reaction>
</comment>
<feature type="transmembrane region" description="Helical" evidence="16">
    <location>
        <begin position="287"/>
        <end position="310"/>
    </location>
</feature>
<dbReference type="GO" id="GO:0008955">
    <property type="term" value="F:peptidoglycan glycosyltransferase activity"/>
    <property type="evidence" value="ECO:0007669"/>
    <property type="project" value="UniProtKB-EC"/>
</dbReference>
<comment type="subcellular location">
    <subcellularLocation>
        <location evidence="1">Membrane</location>
        <topology evidence="1">Multi-pass membrane protein</topology>
    </subcellularLocation>
</comment>
<reference evidence="18" key="1">
    <citation type="submission" date="2017-09" db="EMBL/GenBank/DDBJ databases">
        <title>Depth-based differentiation of microbial function through sediment-hosted aquifers and enrichment of novel symbionts in the deep terrestrial subsurface.</title>
        <authorList>
            <person name="Probst A.J."/>
            <person name="Ladd B."/>
            <person name="Jarett J.K."/>
            <person name="Geller-Mcgrath D.E."/>
            <person name="Sieber C.M.K."/>
            <person name="Emerson J.B."/>
            <person name="Anantharaman K."/>
            <person name="Thomas B.C."/>
            <person name="Malmstrom R."/>
            <person name="Stieglmeier M."/>
            <person name="Klingl A."/>
            <person name="Woyke T."/>
            <person name="Ryan C.M."/>
            <person name="Banfield J.F."/>
        </authorList>
    </citation>
    <scope>NUCLEOTIDE SEQUENCE [LARGE SCALE GENOMIC DNA]</scope>
</reference>
<keyword evidence="8 16" id="KW-0472">Membrane</keyword>
<dbReference type="PANTHER" id="PTHR30474:SF2">
    <property type="entry name" value="PEPTIDOGLYCAN GLYCOSYLTRANSFERASE FTSW-RELATED"/>
    <property type="match status" value="1"/>
</dbReference>
<dbReference type="EC" id="2.4.99.28" evidence="14"/>
<feature type="transmembrane region" description="Helical" evidence="16">
    <location>
        <begin position="20"/>
        <end position="40"/>
    </location>
</feature>
<feature type="transmembrane region" description="Helical" evidence="16">
    <location>
        <begin position="52"/>
        <end position="74"/>
    </location>
</feature>
<evidence type="ECO:0000256" key="2">
    <source>
        <dbReference type="ARBA" id="ARBA00022676"/>
    </source>
</evidence>
<keyword evidence="7 16" id="KW-1133">Transmembrane helix</keyword>
<dbReference type="GO" id="GO:0032153">
    <property type="term" value="C:cell division site"/>
    <property type="evidence" value="ECO:0007669"/>
    <property type="project" value="TreeGrafter"/>
</dbReference>
<keyword evidence="6" id="KW-0573">Peptidoglycan synthesis</keyword>
<name>A0A2H0UX70_9BACT</name>
<dbReference type="GO" id="GO:0008360">
    <property type="term" value="P:regulation of cell shape"/>
    <property type="evidence" value="ECO:0007669"/>
    <property type="project" value="UniProtKB-KW"/>
</dbReference>
<dbReference type="PANTHER" id="PTHR30474">
    <property type="entry name" value="CELL CYCLE PROTEIN"/>
    <property type="match status" value="1"/>
</dbReference>
<evidence type="ECO:0000256" key="14">
    <source>
        <dbReference type="ARBA" id="ARBA00044770"/>
    </source>
</evidence>
<evidence type="ECO:0000256" key="10">
    <source>
        <dbReference type="ARBA" id="ARBA00033270"/>
    </source>
</evidence>
<evidence type="ECO:0000256" key="9">
    <source>
        <dbReference type="ARBA" id="ARBA00032370"/>
    </source>
</evidence>
<feature type="transmembrane region" description="Helical" evidence="16">
    <location>
        <begin position="361"/>
        <end position="382"/>
    </location>
</feature>
<feature type="transmembrane region" description="Helical" evidence="16">
    <location>
        <begin position="127"/>
        <end position="146"/>
    </location>
</feature>
<organism evidence="17 18">
    <name type="scientific">bacterium (Candidatus Gribaldobacteria) CG10_big_fil_rev_8_21_14_0_10_37_21</name>
    <dbReference type="NCBI Taxonomy" id="2014275"/>
    <lineage>
        <taxon>Bacteria</taxon>
        <taxon>Candidatus Gribaldobacteria</taxon>
    </lineage>
</organism>
<evidence type="ECO:0000256" key="4">
    <source>
        <dbReference type="ARBA" id="ARBA00022692"/>
    </source>
</evidence>
<feature type="transmembrane region" description="Helical" evidence="16">
    <location>
        <begin position="86"/>
        <end position="107"/>
    </location>
</feature>
<sequence>MGNQRYKIERHRKERVKPDLVLLGVVLVLALWGIFALGTATFPLSLDRFGTAYYYFFHQGYMFLAGIILGYILYRLPIEKIKKYSFALFLINLFLLFLVFAPKIGVMSKGAARWLNIFGFTLQPSEFLKFSFLFYLSAWISVRAKTMFKKREKTKKQISELLFPFIIMLAVLMLGLFLQKDITTLLIILLTAMAVYFFSPAPFWHTLVLVCLGIVILGIFIAVEPYRLHRITTYLNPSEDPMGKGWQIKQAAIAIGSGKIIGVNDGLGLGMSRQKFGFLPESQTDSIFAIIAEEGGFVGAFILIALFLVFCQRGFRVALCHKNEFQGFLAFGLTFWITSQAFYNIAGITAILPLGGVPLPFFSYGGSHLIVELMACGVLLNISKSTNNE</sequence>
<evidence type="ECO:0000256" key="15">
    <source>
        <dbReference type="ARBA" id="ARBA00049902"/>
    </source>
</evidence>
<dbReference type="EMBL" id="PFAX01000002">
    <property type="protein sequence ID" value="PIR90779.1"/>
    <property type="molecule type" value="Genomic_DNA"/>
</dbReference>
<evidence type="ECO:0000313" key="18">
    <source>
        <dbReference type="Proteomes" id="UP000230132"/>
    </source>
</evidence>
<feature type="transmembrane region" description="Helical" evidence="16">
    <location>
        <begin position="182"/>
        <end position="199"/>
    </location>
</feature>
<keyword evidence="4 16" id="KW-0812">Transmembrane</keyword>
<evidence type="ECO:0000256" key="1">
    <source>
        <dbReference type="ARBA" id="ARBA00004141"/>
    </source>
</evidence>
<feature type="transmembrane region" description="Helical" evidence="16">
    <location>
        <begin position="158"/>
        <end position="176"/>
    </location>
</feature>
<protein>
    <recommendedName>
        <fullName evidence="12">Probable peptidoglycan glycosyltransferase FtsW</fullName>
        <ecNumber evidence="14">2.4.99.28</ecNumber>
    </recommendedName>
    <alternativeName>
        <fullName evidence="13">Cell division protein FtsW</fullName>
    </alternativeName>
    <alternativeName>
        <fullName evidence="10">Cell wall polymerase</fullName>
    </alternativeName>
    <alternativeName>
        <fullName evidence="9">Peptidoglycan polymerase</fullName>
    </alternativeName>
</protein>
<evidence type="ECO:0000313" key="17">
    <source>
        <dbReference type="EMBL" id="PIR90779.1"/>
    </source>
</evidence>
<proteinExistence type="inferred from homology"/>
<evidence type="ECO:0000256" key="6">
    <source>
        <dbReference type="ARBA" id="ARBA00022984"/>
    </source>
</evidence>
<dbReference type="Pfam" id="PF01098">
    <property type="entry name" value="FTSW_RODA_SPOVE"/>
    <property type="match status" value="1"/>
</dbReference>
<feature type="transmembrane region" description="Helical" evidence="16">
    <location>
        <begin position="206"/>
        <end position="223"/>
    </location>
</feature>
<dbReference type="Proteomes" id="UP000230132">
    <property type="component" value="Unassembled WGS sequence"/>
</dbReference>
<dbReference type="AlphaFoldDB" id="A0A2H0UX70"/>
<dbReference type="GO" id="GO:0015648">
    <property type="term" value="F:lipid-linked peptidoglycan transporter activity"/>
    <property type="evidence" value="ECO:0007669"/>
    <property type="project" value="TreeGrafter"/>
</dbReference>
<keyword evidence="2" id="KW-0328">Glycosyltransferase</keyword>